<sequence length="60" mass="6915">NIESTFSQPSCDTCLYPQVITTMTSTYQHYTALTMIANVLSQQQIYIDAAFYQDHYLNVQ</sequence>
<protein>
    <submittedName>
        <fullName evidence="1">Uncharacterized protein</fullName>
    </submittedName>
</protein>
<proteinExistence type="predicted"/>
<organism evidence="1">
    <name type="scientific">Arion vulgaris</name>
    <dbReference type="NCBI Taxonomy" id="1028688"/>
    <lineage>
        <taxon>Eukaryota</taxon>
        <taxon>Metazoa</taxon>
        <taxon>Spiralia</taxon>
        <taxon>Lophotrochozoa</taxon>
        <taxon>Mollusca</taxon>
        <taxon>Gastropoda</taxon>
        <taxon>Heterobranchia</taxon>
        <taxon>Euthyneura</taxon>
        <taxon>Panpulmonata</taxon>
        <taxon>Eupulmonata</taxon>
        <taxon>Stylommatophora</taxon>
        <taxon>Helicina</taxon>
        <taxon>Arionoidea</taxon>
        <taxon>Arionidae</taxon>
        <taxon>Arion</taxon>
    </lineage>
</organism>
<dbReference type="AlphaFoldDB" id="A0A0B7A6A6"/>
<dbReference type="EMBL" id="HACG01029453">
    <property type="protein sequence ID" value="CEK76318.1"/>
    <property type="molecule type" value="Transcribed_RNA"/>
</dbReference>
<evidence type="ECO:0000313" key="1">
    <source>
        <dbReference type="EMBL" id="CEK76318.1"/>
    </source>
</evidence>
<accession>A0A0B7A6A6</accession>
<feature type="non-terminal residue" evidence="1">
    <location>
        <position position="1"/>
    </location>
</feature>
<gene>
    <name evidence="1" type="primary">ORF99467</name>
</gene>
<name>A0A0B7A6A6_9EUPU</name>
<reference evidence="1" key="1">
    <citation type="submission" date="2014-12" db="EMBL/GenBank/DDBJ databases">
        <title>Insight into the proteome of Arion vulgaris.</title>
        <authorList>
            <person name="Aradska J."/>
            <person name="Bulat T."/>
            <person name="Smidak R."/>
            <person name="Sarate P."/>
            <person name="Gangsoo J."/>
            <person name="Sialana F."/>
            <person name="Bilban M."/>
            <person name="Lubec G."/>
        </authorList>
    </citation>
    <scope>NUCLEOTIDE SEQUENCE</scope>
    <source>
        <tissue evidence="1">Skin</tissue>
    </source>
</reference>